<organism evidence="17 18">
    <name type="scientific">Pelomonas margarita</name>
    <dbReference type="NCBI Taxonomy" id="3299031"/>
    <lineage>
        <taxon>Bacteria</taxon>
        <taxon>Pseudomonadati</taxon>
        <taxon>Pseudomonadota</taxon>
        <taxon>Betaproteobacteria</taxon>
        <taxon>Burkholderiales</taxon>
        <taxon>Sphaerotilaceae</taxon>
        <taxon>Roseateles</taxon>
    </lineage>
</organism>
<evidence type="ECO:0000256" key="5">
    <source>
        <dbReference type="ARBA" id="ARBA00022496"/>
    </source>
</evidence>
<proteinExistence type="inferred from homology"/>
<keyword evidence="4 13" id="KW-1134">Transmembrane beta strand</keyword>
<dbReference type="InterPro" id="IPR036942">
    <property type="entry name" value="Beta-barrel_TonB_sf"/>
</dbReference>
<evidence type="ECO:0000256" key="4">
    <source>
        <dbReference type="ARBA" id="ARBA00022452"/>
    </source>
</evidence>
<dbReference type="InterPro" id="IPR037066">
    <property type="entry name" value="Plug_dom_sf"/>
</dbReference>
<evidence type="ECO:0000256" key="9">
    <source>
        <dbReference type="ARBA" id="ARBA00023077"/>
    </source>
</evidence>
<keyword evidence="18" id="KW-1185">Reference proteome</keyword>
<keyword evidence="3 13" id="KW-0813">Transport</keyword>
<dbReference type="Gene3D" id="2.170.130.10">
    <property type="entry name" value="TonB-dependent receptor, plug domain"/>
    <property type="match status" value="1"/>
</dbReference>
<evidence type="ECO:0000256" key="13">
    <source>
        <dbReference type="PROSITE-ProRule" id="PRU01360"/>
    </source>
</evidence>
<evidence type="ECO:0000259" key="16">
    <source>
        <dbReference type="Pfam" id="PF07715"/>
    </source>
</evidence>
<evidence type="ECO:0000256" key="10">
    <source>
        <dbReference type="ARBA" id="ARBA00023136"/>
    </source>
</evidence>
<reference evidence="17 18" key="1">
    <citation type="submission" date="2024-08" db="EMBL/GenBank/DDBJ databases">
        <authorList>
            <person name="Lu H."/>
        </authorList>
    </citation>
    <scope>NUCLEOTIDE SEQUENCE [LARGE SCALE GENOMIC DNA]</scope>
    <source>
        <strain evidence="17 18">LKC17W</strain>
    </source>
</reference>
<feature type="domain" description="TonB-dependent receptor plug" evidence="16">
    <location>
        <begin position="76"/>
        <end position="185"/>
    </location>
</feature>
<keyword evidence="10 13" id="KW-0472">Membrane</keyword>
<evidence type="ECO:0000259" key="15">
    <source>
        <dbReference type="Pfam" id="PF00593"/>
    </source>
</evidence>
<evidence type="ECO:0000256" key="2">
    <source>
        <dbReference type="ARBA" id="ARBA00009810"/>
    </source>
</evidence>
<evidence type="ECO:0000256" key="7">
    <source>
        <dbReference type="ARBA" id="ARBA00023004"/>
    </source>
</evidence>
<dbReference type="RefSeq" id="WP_394397906.1">
    <property type="nucleotide sequence ID" value="NZ_JBIGHW010000006.1"/>
</dbReference>
<dbReference type="SUPFAM" id="SSF56935">
    <property type="entry name" value="Porins"/>
    <property type="match status" value="1"/>
</dbReference>
<dbReference type="PANTHER" id="PTHR32552:SF81">
    <property type="entry name" value="TONB-DEPENDENT OUTER MEMBRANE RECEPTOR"/>
    <property type="match status" value="1"/>
</dbReference>
<keyword evidence="5" id="KW-0410">Iron transport</keyword>
<dbReference type="Pfam" id="PF00593">
    <property type="entry name" value="TonB_dep_Rec_b-barrel"/>
    <property type="match status" value="1"/>
</dbReference>
<dbReference type="Gene3D" id="2.40.170.20">
    <property type="entry name" value="TonB-dependent receptor, beta-barrel domain"/>
    <property type="match status" value="1"/>
</dbReference>
<evidence type="ECO:0000256" key="14">
    <source>
        <dbReference type="RuleBase" id="RU003357"/>
    </source>
</evidence>
<keyword evidence="11 17" id="KW-0675">Receptor</keyword>
<keyword evidence="7" id="KW-0408">Iron</keyword>
<comment type="caution">
    <text evidence="17">The sequence shown here is derived from an EMBL/GenBank/DDBJ whole genome shotgun (WGS) entry which is preliminary data.</text>
</comment>
<gene>
    <name evidence="17" type="ORF">ACG0Z3_12760</name>
</gene>
<dbReference type="InterPro" id="IPR012910">
    <property type="entry name" value="Plug_dom"/>
</dbReference>
<evidence type="ECO:0000256" key="8">
    <source>
        <dbReference type="ARBA" id="ARBA00023065"/>
    </source>
</evidence>
<feature type="domain" description="TonB-dependent receptor-like beta-barrel" evidence="15">
    <location>
        <begin position="359"/>
        <end position="788"/>
    </location>
</feature>
<dbReference type="PANTHER" id="PTHR32552">
    <property type="entry name" value="FERRICHROME IRON RECEPTOR-RELATED"/>
    <property type="match status" value="1"/>
</dbReference>
<evidence type="ECO:0000313" key="18">
    <source>
        <dbReference type="Proteomes" id="UP001606301"/>
    </source>
</evidence>
<evidence type="ECO:0000256" key="11">
    <source>
        <dbReference type="ARBA" id="ARBA00023170"/>
    </source>
</evidence>
<keyword evidence="8" id="KW-0406">Ion transport</keyword>
<evidence type="ECO:0000256" key="12">
    <source>
        <dbReference type="ARBA" id="ARBA00023237"/>
    </source>
</evidence>
<keyword evidence="6 13" id="KW-0812">Transmembrane</keyword>
<dbReference type="Proteomes" id="UP001606301">
    <property type="component" value="Unassembled WGS sequence"/>
</dbReference>
<evidence type="ECO:0000256" key="3">
    <source>
        <dbReference type="ARBA" id="ARBA00022448"/>
    </source>
</evidence>
<dbReference type="Pfam" id="PF07715">
    <property type="entry name" value="Plug"/>
    <property type="match status" value="1"/>
</dbReference>
<name>A0ABW7FJQ3_9BURK</name>
<keyword evidence="9 14" id="KW-0798">TonB box</keyword>
<dbReference type="PROSITE" id="PS52016">
    <property type="entry name" value="TONB_DEPENDENT_REC_3"/>
    <property type="match status" value="1"/>
</dbReference>
<dbReference type="InterPro" id="IPR039426">
    <property type="entry name" value="TonB-dep_rcpt-like"/>
</dbReference>
<comment type="subcellular location">
    <subcellularLocation>
        <location evidence="1 13">Cell outer membrane</location>
        <topology evidence="1 13">Multi-pass membrane protein</topology>
    </subcellularLocation>
</comment>
<dbReference type="InterPro" id="IPR000531">
    <property type="entry name" value="Beta-barrel_TonB"/>
</dbReference>
<dbReference type="EMBL" id="JBIGHW010000006">
    <property type="protein sequence ID" value="MFG6441549.1"/>
    <property type="molecule type" value="Genomic_DNA"/>
</dbReference>
<evidence type="ECO:0000256" key="1">
    <source>
        <dbReference type="ARBA" id="ARBA00004571"/>
    </source>
</evidence>
<sequence>MKSIHLAEVPRHFRHQPLRSLVRAAWGAGLSAAVLLPVGAAWAQDATPAPVKEEAAPVNSLGTVVVTARKRAELQIDVPISIQTVSEKDLRASGTTSVADLGGLAGFTFTATQSTGAYGRAAGMISFRGLQGELGRPSDASGGVFIDGVAITGGISTLNMSDVSRVEVMKGPQNAFFGRSTFGGAVNFITKSPSQTLRGTVNATVTHKGSSDIDASIEGPLIDGLLTGRLVMASHNKVAQTHATDGGALGAENSRSVGGTLYFTPTDKLWVRLRGMFQKNDDSLPAIAYISSTGNTSCTGKFYTGIGRDGAAVQYTPGTPYFCDRIPSLKSLGSGAINANTSIPANAYAAFVNNSLGDPSLGRSPRVDHMGMGSEVTQASVQAAYTLPNDMELAFNVGYNRANTTAVFDLDKTAGPNFFNAQITPSQDLTLDARLSTDQAASLRAVVGASQFKSSYIFSQIDLNAGLGGTAPIISTNYSNLKSTVPAIYGSVEYDITKQVTATLEARYQQDKVKSMTRAGLTIHNETKNWLPRLTLRYKPTPTISTYVNVAQGVQPLNVNAGYTSASEAGKALLREFAPDVNDFTPQPKLTAIEVGIKQRVSNDLQYALAVYDQTWKNRLTSTNIFNPASCGTTTGTTACPFTSSGSGLQAGNDARIRGIELQVDALLTPQWSASAYFDYKHARWQRYDASSQSVYGTNRALALTGQAVKFDGNTIGRVPDFQVTANSTYRFGLTNGWRSYVRGDVSYVAGMWDSDFNFAKTDAYHRADLRLGFEKSDVSLEFFVRNLTNNRGWTTVSRTPNLGIVPLVSFSLQGLTATAQEERSLGVRMSYSF</sequence>
<protein>
    <submittedName>
        <fullName evidence="17">TonB-dependent receptor</fullName>
    </submittedName>
</protein>
<accession>A0ABW7FJQ3</accession>
<keyword evidence="12 13" id="KW-0998">Cell outer membrane</keyword>
<evidence type="ECO:0000256" key="6">
    <source>
        <dbReference type="ARBA" id="ARBA00022692"/>
    </source>
</evidence>
<comment type="similarity">
    <text evidence="2 13 14">Belongs to the TonB-dependent receptor family.</text>
</comment>
<evidence type="ECO:0000313" key="17">
    <source>
        <dbReference type="EMBL" id="MFG6441549.1"/>
    </source>
</evidence>